<dbReference type="InterPro" id="IPR013783">
    <property type="entry name" value="Ig-like_fold"/>
</dbReference>
<proteinExistence type="predicted"/>
<dbReference type="Pfam" id="PF24518">
    <property type="entry name" value="Ig_CD22"/>
    <property type="match status" value="1"/>
</dbReference>
<evidence type="ECO:0000259" key="8">
    <source>
        <dbReference type="PROSITE" id="PS50835"/>
    </source>
</evidence>
<comment type="subunit">
    <text evidence="4">Predominantly monomer of isoform CD22-beta. Also found as heterodimer of isoform CD22-beta and a shorter isoform. Interacts with PTPN6/SHP-1, LYN, SYK, PIK3R1/PIK3R2 and PLCG1 upon phosphorylation. Interacts with GRB2, INPP5D and SHC1 upon phosphorylation. May form a complex with INPP5D/SHIP, GRB2 and SHC1.</text>
</comment>
<keyword evidence="6" id="KW-0812">Transmembrane</keyword>
<feature type="transmembrane region" description="Helical" evidence="6">
    <location>
        <begin position="784"/>
        <end position="804"/>
    </location>
</feature>
<dbReference type="SMART" id="SM00408">
    <property type="entry name" value="IGc2"/>
    <property type="match status" value="5"/>
</dbReference>
<evidence type="ECO:0000256" key="3">
    <source>
        <dbReference type="ARBA" id="ARBA00045430"/>
    </source>
</evidence>
<feature type="domain" description="Ig-like" evidence="8">
    <location>
        <begin position="694"/>
        <end position="775"/>
    </location>
</feature>
<dbReference type="PROSITE" id="PS50835">
    <property type="entry name" value="IG_LIKE"/>
    <property type="match status" value="6"/>
</dbReference>
<dbReference type="Ensembl" id="ENSACLT00000002962.2">
    <property type="protein sequence ID" value="ENSACLP00000002897.1"/>
    <property type="gene ID" value="ENSACLG00000001987.2"/>
</dbReference>
<dbReference type="OrthoDB" id="10039395at2759"/>
<dbReference type="Bgee" id="ENSACLG00000001987">
    <property type="expression patterns" value="Expressed in spleen and 2 other cell types or tissues"/>
</dbReference>
<dbReference type="InterPro" id="IPR056386">
    <property type="entry name" value="Ig_CD22"/>
</dbReference>
<evidence type="ECO:0000256" key="1">
    <source>
        <dbReference type="ARBA" id="ARBA00040106"/>
    </source>
</evidence>
<dbReference type="OMA" id="DWNNQDL"/>
<evidence type="ECO:0000256" key="6">
    <source>
        <dbReference type="SAM" id="Phobius"/>
    </source>
</evidence>
<dbReference type="SMART" id="SM00409">
    <property type="entry name" value="IG"/>
    <property type="match status" value="7"/>
</dbReference>
<dbReference type="STRING" id="8154.ENSACLP00000002897"/>
<feature type="region of interest" description="Disordered" evidence="5">
    <location>
        <begin position="922"/>
        <end position="1015"/>
    </location>
</feature>
<feature type="domain" description="Ig-like" evidence="8">
    <location>
        <begin position="156"/>
        <end position="241"/>
    </location>
</feature>
<evidence type="ECO:0000313" key="9">
    <source>
        <dbReference type="Ensembl" id="ENSACLP00000002897.1"/>
    </source>
</evidence>
<feature type="signal peptide" evidence="7">
    <location>
        <begin position="1"/>
        <end position="20"/>
    </location>
</feature>
<evidence type="ECO:0000313" key="10">
    <source>
        <dbReference type="Proteomes" id="UP000265100"/>
    </source>
</evidence>
<sequence length="1015" mass="113310">MTGHTLWWLILLFLIQRFSCEIHPKNPFKLQDSNLTATEGSCIEIKCQIIKSVSDGPASWFWMKDAVWINGSFSATTIFSSSESKHPVNAHFAKRVKYVGSPSGSWKNPPSSLCSILIRDLNKTDTGNYSFRYVGTSSSDMWTTQPFTNLTVTENPCLLTFEEPKNVTENGNVTLTCSTLSSCTSGLKIEGPSASLSQSKPENPKKTTLSFKVTWEDDGRMFSCQTENNTDPCLIRNISLTVGYAPKDMSANISSKVVKEGESVSFTCSAKGQPEPTFTWTKDGRDLDSKANWMISSITASQNGSYICKAVNKYGSKELVVTVGVIYAPDVDIEISQKSERSPKTIIQGDKVIFTCSVKRSNPPPDSFTWQKDKTHIDSKQRIVVENIQPEDRGNYTCSAENTVGSGSKTLQLTVQYKPRKTNISIHQTSVKINTTAKFTCLTDAYPAPSSYSWFHYKQTDIPQKKMLMVFMDTLHLEKVKRANEGCYICNASNSIDTGDTSEPVCIEVLFPPNHTNLYMTELVTEGDPVEVNCTAESFPLPTFTLARYSKSNSQTPEWSLTLDNSYKFKANSTDAGVYTCKASNSEGNQWSSKKQLVVNYSPREVKITGHPDLIVKENESLTLDCSANSYPSVSSFTWMKMIAGTMETTISTGTPFIVDSASVSDSGKYRCTATNKIGTGKSVQVEVKVKHGPKFTKIEKEKEEQHDELTGVKLRCISQCYPEVTQYSWYQRINKKESKNVANGTDIFVRSDQPGEYYCVAKNEIGERSSEPIKLFDDTVMKIVTVFSLCLIFLIVCILIFLYRRRRNNLIQQRTTNVWSWSSFLGSWNGVSRSSGNQSGLAEPFRSRDDLLLNHPCQPNAQRPQHHPDSTTASNVNTVYSAVNLPKSKQAASAQNPIKGHGGNMGNDSLNYASVFFENRKKDSEEDAEYSVVSKPKKSKVTEQEVQEDYENIGEELPPKPPYTYNFDSETDTSEDEVEVNYAHVNIKPKSGHQRDSSTSSSSEDETQYSQVKI</sequence>
<evidence type="ECO:0000256" key="2">
    <source>
        <dbReference type="ARBA" id="ARBA00041781"/>
    </source>
</evidence>
<keyword evidence="7" id="KW-0732">Signal</keyword>
<organism evidence="9 10">
    <name type="scientific">Astatotilapia calliptera</name>
    <name type="common">Eastern happy</name>
    <name type="synonym">Chromis callipterus</name>
    <dbReference type="NCBI Taxonomy" id="8154"/>
    <lineage>
        <taxon>Eukaryota</taxon>
        <taxon>Metazoa</taxon>
        <taxon>Chordata</taxon>
        <taxon>Craniata</taxon>
        <taxon>Vertebrata</taxon>
        <taxon>Euteleostomi</taxon>
        <taxon>Actinopterygii</taxon>
        <taxon>Neopterygii</taxon>
        <taxon>Teleostei</taxon>
        <taxon>Neoteleostei</taxon>
        <taxon>Acanthomorphata</taxon>
        <taxon>Ovalentaria</taxon>
        <taxon>Cichlomorphae</taxon>
        <taxon>Cichliformes</taxon>
        <taxon>Cichlidae</taxon>
        <taxon>African cichlids</taxon>
        <taxon>Pseudocrenilabrinae</taxon>
        <taxon>Haplochromini</taxon>
        <taxon>Astatotilapia</taxon>
    </lineage>
</organism>
<dbReference type="SUPFAM" id="SSF48726">
    <property type="entry name" value="Immunoglobulin"/>
    <property type="match status" value="8"/>
</dbReference>
<dbReference type="InterPro" id="IPR007110">
    <property type="entry name" value="Ig-like_dom"/>
</dbReference>
<dbReference type="AlphaFoldDB" id="A0A3P8NDP2"/>
<dbReference type="InterPro" id="IPR036179">
    <property type="entry name" value="Ig-like_dom_sf"/>
</dbReference>
<dbReference type="PANTHER" id="PTHR46013:SF4">
    <property type="entry name" value="B-CELL RECEPTOR CD22-RELATED"/>
    <property type="match status" value="1"/>
</dbReference>
<dbReference type="Gene3D" id="2.60.40.10">
    <property type="entry name" value="Immunoglobulins"/>
    <property type="match status" value="8"/>
</dbReference>
<dbReference type="GeneID" id="113031526"/>
<name>A0A3P8NDP2_ASTCA</name>
<comment type="function">
    <text evidence="3">Most highly expressed siglec (sialic acid-binding immunoglobulin-like lectin) on B-cells that plays a role in various aspects of B-cell biology including differentiation, antigen presentation, and trafficking to bone marrow. Binds to alpha 2,6-linked sialic acid residues of surface molecules such as CD22 itself, CD45 and IgM in a cis configuration. Can also bind to ligands on other cells as an adhesion molecule in a trans configuration. Acts as an inhibitory coreceptor on the surface of B-cells and inhibits B-cell receptor induced signaling, characterized by inhibition of the calcium mobilization and cellular activation. Mechanistically, the immunoreceptor tyrosine-based inhibitory motif domain is phosphorylated by the Src kinase LYN, which in turn leads to the recruitment of the protein tyrosine phosphatase 1/PTPN6, leading to the negative regulation of BCR signaling. If this negative signaling from is of sufficient strength, apoptosis of the B-cell can be induced.</text>
</comment>
<reference evidence="9" key="3">
    <citation type="submission" date="2025-09" db="UniProtKB">
        <authorList>
            <consortium name="Ensembl"/>
        </authorList>
    </citation>
    <scope>IDENTIFICATION</scope>
</reference>
<keyword evidence="6" id="KW-1133">Transmembrane helix</keyword>
<reference evidence="9" key="1">
    <citation type="submission" date="2018-05" db="EMBL/GenBank/DDBJ databases">
        <authorList>
            <person name="Datahose"/>
        </authorList>
    </citation>
    <scope>NUCLEOTIDE SEQUENCE</scope>
</reference>
<feature type="region of interest" description="Disordered" evidence="5">
    <location>
        <begin position="854"/>
        <end position="874"/>
    </location>
</feature>
<evidence type="ECO:0000256" key="4">
    <source>
        <dbReference type="ARBA" id="ARBA00046458"/>
    </source>
</evidence>
<dbReference type="RefSeq" id="XP_026039452.1">
    <property type="nucleotide sequence ID" value="XM_026183667.1"/>
</dbReference>
<feature type="domain" description="Ig-like" evidence="8">
    <location>
        <begin position="419"/>
        <end position="506"/>
    </location>
</feature>
<dbReference type="InterPro" id="IPR003598">
    <property type="entry name" value="Ig_sub2"/>
</dbReference>
<feature type="domain" description="Ig-like" evidence="8">
    <location>
        <begin position="246"/>
        <end position="414"/>
    </location>
</feature>
<feature type="domain" description="Ig-like" evidence="8">
    <location>
        <begin position="603"/>
        <end position="689"/>
    </location>
</feature>
<accession>A0A3P8NDP2</accession>
<dbReference type="GeneTree" id="ENSGT00940000156511"/>
<evidence type="ECO:0000256" key="7">
    <source>
        <dbReference type="SAM" id="SignalP"/>
    </source>
</evidence>
<feature type="chain" id="PRO_5018112620" description="B-cell receptor CD22" evidence="7">
    <location>
        <begin position="21"/>
        <end position="1015"/>
    </location>
</feature>
<dbReference type="PANTHER" id="PTHR46013">
    <property type="entry name" value="VASCULAR CELL ADHESION MOLECULE 1"/>
    <property type="match status" value="1"/>
</dbReference>
<evidence type="ECO:0000256" key="5">
    <source>
        <dbReference type="SAM" id="MobiDB-lite"/>
    </source>
</evidence>
<keyword evidence="6" id="KW-0472">Membrane</keyword>
<dbReference type="Proteomes" id="UP000265100">
    <property type="component" value="Chromosome 11"/>
</dbReference>
<protein>
    <recommendedName>
        <fullName evidence="1">B-cell receptor CD22</fullName>
    </recommendedName>
    <alternativeName>
        <fullName evidence="2">Sialic acid-binding Ig-like lectin 2</fullName>
    </alternativeName>
</protein>
<feature type="compositionally biased region" description="Acidic residues" evidence="5">
    <location>
        <begin position="970"/>
        <end position="980"/>
    </location>
</feature>
<dbReference type="CDD" id="cd00096">
    <property type="entry name" value="Ig"/>
    <property type="match status" value="1"/>
</dbReference>
<feature type="domain" description="Ig-like" evidence="8">
    <location>
        <begin position="513"/>
        <end position="600"/>
    </location>
</feature>
<dbReference type="Pfam" id="PF13927">
    <property type="entry name" value="Ig_3"/>
    <property type="match status" value="3"/>
</dbReference>
<reference evidence="9" key="2">
    <citation type="submission" date="2025-08" db="UniProtKB">
        <authorList>
            <consortium name="Ensembl"/>
        </authorList>
    </citation>
    <scope>IDENTIFICATION</scope>
</reference>
<dbReference type="InterPro" id="IPR003599">
    <property type="entry name" value="Ig_sub"/>
</dbReference>
<feature type="compositionally biased region" description="Acidic residues" evidence="5">
    <location>
        <begin position="946"/>
        <end position="955"/>
    </location>
</feature>
<keyword evidence="10" id="KW-1185">Reference proteome</keyword>
<dbReference type="Pfam" id="PF13895">
    <property type="entry name" value="Ig_2"/>
    <property type="match status" value="2"/>
</dbReference>